<keyword evidence="2" id="KW-1185">Reference proteome</keyword>
<sequence>MSERYVKEILEKLEEIEKLHAKLRSLVPRVKDHEWRDMKNESKKNYLEQKPINICRNSEIIRSMSKDLTTKIKKLYDPNTKPMKYLKIFKNHSNNKWKSFKNYLLTMNESDIVLDIPDSLLQFLVNRASQVSNDDLASNISEKKISSAIPQPKVNHLFEKRRSTLQDLPERLLKYFGYFRDSTFINENIVSLHDHGLGEDEPHKVHKTSIIPDEKTETLKIVSSHYCTVLPSERNWRMNIAILEAANGKERKCLKEAFRVCGLADGSTGKAGSTGSHGG</sequence>
<dbReference type="AlphaFoldDB" id="A0AA40GA55"/>
<organism evidence="1 2">
    <name type="scientific">Melipona bicolor</name>
    <dbReference type="NCBI Taxonomy" id="60889"/>
    <lineage>
        <taxon>Eukaryota</taxon>
        <taxon>Metazoa</taxon>
        <taxon>Ecdysozoa</taxon>
        <taxon>Arthropoda</taxon>
        <taxon>Hexapoda</taxon>
        <taxon>Insecta</taxon>
        <taxon>Pterygota</taxon>
        <taxon>Neoptera</taxon>
        <taxon>Endopterygota</taxon>
        <taxon>Hymenoptera</taxon>
        <taxon>Apocrita</taxon>
        <taxon>Aculeata</taxon>
        <taxon>Apoidea</taxon>
        <taxon>Anthophila</taxon>
        <taxon>Apidae</taxon>
        <taxon>Melipona</taxon>
    </lineage>
</organism>
<protein>
    <submittedName>
        <fullName evidence="1">Uncharacterized protein</fullName>
    </submittedName>
</protein>
<dbReference type="EMBL" id="JAHYIQ010000003">
    <property type="protein sequence ID" value="KAK1133963.1"/>
    <property type="molecule type" value="Genomic_DNA"/>
</dbReference>
<evidence type="ECO:0000313" key="2">
    <source>
        <dbReference type="Proteomes" id="UP001177670"/>
    </source>
</evidence>
<proteinExistence type="predicted"/>
<evidence type="ECO:0000313" key="1">
    <source>
        <dbReference type="EMBL" id="KAK1133963.1"/>
    </source>
</evidence>
<comment type="caution">
    <text evidence="1">The sequence shown here is derived from an EMBL/GenBank/DDBJ whole genome shotgun (WGS) entry which is preliminary data.</text>
</comment>
<dbReference type="Proteomes" id="UP001177670">
    <property type="component" value="Unassembled WGS sequence"/>
</dbReference>
<gene>
    <name evidence="1" type="ORF">K0M31_011749</name>
</gene>
<name>A0AA40GA55_9HYME</name>
<accession>A0AA40GA55</accession>
<reference evidence="1" key="1">
    <citation type="submission" date="2021-10" db="EMBL/GenBank/DDBJ databases">
        <title>Melipona bicolor Genome sequencing and assembly.</title>
        <authorList>
            <person name="Araujo N.S."/>
            <person name="Arias M.C."/>
        </authorList>
    </citation>
    <scope>NUCLEOTIDE SEQUENCE</scope>
    <source>
        <strain evidence="1">USP_2M_L1-L4_2017</strain>
        <tissue evidence="1">Whole body</tissue>
    </source>
</reference>